<dbReference type="InterPro" id="IPR015425">
    <property type="entry name" value="FH2_Formin"/>
</dbReference>
<dbReference type="PANTHER" id="PTHR45733:SF10">
    <property type="entry name" value="FORMIN-LIKE PROTEIN 15A-RELATED"/>
    <property type="match status" value="1"/>
</dbReference>
<organism evidence="3 4">
    <name type="scientific">Trifolium pratense</name>
    <name type="common">Red clover</name>
    <dbReference type="NCBI Taxonomy" id="57577"/>
    <lineage>
        <taxon>Eukaryota</taxon>
        <taxon>Viridiplantae</taxon>
        <taxon>Streptophyta</taxon>
        <taxon>Embryophyta</taxon>
        <taxon>Tracheophyta</taxon>
        <taxon>Spermatophyta</taxon>
        <taxon>Magnoliopsida</taxon>
        <taxon>eudicotyledons</taxon>
        <taxon>Gunneridae</taxon>
        <taxon>Pentapetalae</taxon>
        <taxon>rosids</taxon>
        <taxon>fabids</taxon>
        <taxon>Fabales</taxon>
        <taxon>Fabaceae</taxon>
        <taxon>Papilionoideae</taxon>
        <taxon>50 kb inversion clade</taxon>
        <taxon>NPAAA clade</taxon>
        <taxon>Hologalegina</taxon>
        <taxon>IRL clade</taxon>
        <taxon>Trifolieae</taxon>
        <taxon>Trifolium</taxon>
    </lineage>
</organism>
<protein>
    <submittedName>
        <fullName evidence="3">Formin-like protein 20-like</fullName>
    </submittedName>
</protein>
<dbReference type="EMBL" id="ASHM01007906">
    <property type="protein sequence ID" value="PNY15709.1"/>
    <property type="molecule type" value="Genomic_DNA"/>
</dbReference>
<comment type="similarity">
    <text evidence="1">Belongs to the formin-like family. Class-II subfamily.</text>
</comment>
<dbReference type="PROSITE" id="PS51444">
    <property type="entry name" value="FH2"/>
    <property type="match status" value="1"/>
</dbReference>
<evidence type="ECO:0000313" key="4">
    <source>
        <dbReference type="Proteomes" id="UP000236291"/>
    </source>
</evidence>
<dbReference type="Gene3D" id="1.20.58.2220">
    <property type="entry name" value="Formin, FH2 domain"/>
    <property type="match status" value="1"/>
</dbReference>
<dbReference type="Proteomes" id="UP000236291">
    <property type="component" value="Unassembled WGS sequence"/>
</dbReference>
<dbReference type="STRING" id="57577.A0A2K3PK96"/>
<dbReference type="SUPFAM" id="SSF101447">
    <property type="entry name" value="Formin homology 2 domain (FH2 domain)"/>
    <property type="match status" value="1"/>
</dbReference>
<evidence type="ECO:0000256" key="1">
    <source>
        <dbReference type="ARBA" id="ARBA00006468"/>
    </source>
</evidence>
<proteinExistence type="inferred from homology"/>
<dbReference type="AlphaFoldDB" id="A0A2K3PK96"/>
<sequence>MKVPRVESKLRVFCFKIQFQTQITEFNRSLNLVNSACDEVRNSLKLKEIMKKILYLGNTLNQGTARGSAVGFKLDSLLKLTDTRASNSKMTLMHYLCKVLAEKSPSLLDFHHDLVSVETASKTSILSKFSHIVC</sequence>
<accession>A0A2K3PK96</accession>
<reference evidence="3 4" key="1">
    <citation type="journal article" date="2014" name="Am. J. Bot.">
        <title>Genome assembly and annotation for red clover (Trifolium pratense; Fabaceae).</title>
        <authorList>
            <person name="Istvanek J."/>
            <person name="Jaros M."/>
            <person name="Krenek A."/>
            <person name="Repkova J."/>
        </authorList>
    </citation>
    <scope>NUCLEOTIDE SEQUENCE [LARGE SCALE GENOMIC DNA]</scope>
    <source>
        <strain evidence="4">cv. Tatra</strain>
        <tissue evidence="3">Young leaves</tissue>
    </source>
</reference>
<gene>
    <name evidence="3" type="ORF">L195_g012411</name>
</gene>
<dbReference type="Pfam" id="PF02181">
    <property type="entry name" value="FH2"/>
    <property type="match status" value="1"/>
</dbReference>
<comment type="caution">
    <text evidence="3">The sequence shown here is derived from an EMBL/GenBank/DDBJ whole genome shotgun (WGS) entry which is preliminary data.</text>
</comment>
<reference evidence="3 4" key="2">
    <citation type="journal article" date="2017" name="Front. Plant Sci.">
        <title>Gene Classification and Mining of Molecular Markers Useful in Red Clover (Trifolium pratense) Breeding.</title>
        <authorList>
            <person name="Istvanek J."/>
            <person name="Dluhosova J."/>
            <person name="Dluhos P."/>
            <person name="Patkova L."/>
            <person name="Nedelnik J."/>
            <person name="Repkova J."/>
        </authorList>
    </citation>
    <scope>NUCLEOTIDE SEQUENCE [LARGE SCALE GENOMIC DNA]</scope>
    <source>
        <strain evidence="4">cv. Tatra</strain>
        <tissue evidence="3">Young leaves</tissue>
    </source>
</reference>
<dbReference type="ExpressionAtlas" id="A0A2K3PK96">
    <property type="expression patterns" value="baseline"/>
</dbReference>
<evidence type="ECO:0000259" key="2">
    <source>
        <dbReference type="PROSITE" id="PS51444"/>
    </source>
</evidence>
<dbReference type="InterPro" id="IPR042201">
    <property type="entry name" value="FH2_Formin_sf"/>
</dbReference>
<name>A0A2K3PK96_TRIPR</name>
<dbReference type="InterPro" id="IPR051144">
    <property type="entry name" value="Formin_homology_domain"/>
</dbReference>
<dbReference type="PANTHER" id="PTHR45733">
    <property type="entry name" value="FORMIN-J"/>
    <property type="match status" value="1"/>
</dbReference>
<evidence type="ECO:0000313" key="3">
    <source>
        <dbReference type="EMBL" id="PNY15709.1"/>
    </source>
</evidence>
<feature type="domain" description="FH2" evidence="2">
    <location>
        <begin position="1"/>
        <end position="134"/>
    </location>
</feature>